<reference evidence="1" key="1">
    <citation type="submission" date="2020-02" db="EMBL/GenBank/DDBJ databases">
        <authorList>
            <person name="Meier V. D."/>
        </authorList>
    </citation>
    <scope>NUCLEOTIDE SEQUENCE</scope>
    <source>
        <strain evidence="1">AVDCRST_MAG42</strain>
    </source>
</reference>
<proteinExistence type="predicted"/>
<gene>
    <name evidence="1" type="ORF">AVDCRST_MAG42-415</name>
</gene>
<protein>
    <submittedName>
        <fullName evidence="1">Uncharacterized protein</fullName>
    </submittedName>
</protein>
<organism evidence="1">
    <name type="scientific">uncultured Chthoniobacterales bacterium</name>
    <dbReference type="NCBI Taxonomy" id="1836801"/>
    <lineage>
        <taxon>Bacteria</taxon>
        <taxon>Pseudomonadati</taxon>
        <taxon>Verrucomicrobiota</taxon>
        <taxon>Spartobacteria</taxon>
        <taxon>Chthoniobacterales</taxon>
        <taxon>environmental samples</taxon>
    </lineage>
</organism>
<accession>A0A6J4HBW3</accession>
<name>A0A6J4HBW3_9BACT</name>
<evidence type="ECO:0000313" key="1">
    <source>
        <dbReference type="EMBL" id="CAA9219232.1"/>
    </source>
</evidence>
<dbReference type="AlphaFoldDB" id="A0A6J4HBW3"/>
<dbReference type="EMBL" id="CADCTA010000033">
    <property type="protein sequence ID" value="CAA9219232.1"/>
    <property type="molecule type" value="Genomic_DNA"/>
</dbReference>
<sequence>MRAAFAAVVSTGNISNRDLEALFRARLTLIVTGFASSSFVELERDSIVIHA</sequence>